<keyword evidence="5" id="KW-1185">Reference proteome</keyword>
<dbReference type="Pfam" id="PF18705">
    <property type="entry name" value="DUF5643"/>
    <property type="match status" value="1"/>
</dbReference>
<evidence type="ECO:0000313" key="5">
    <source>
        <dbReference type="Proteomes" id="UP000626786"/>
    </source>
</evidence>
<comment type="caution">
    <text evidence="4">The sequence shown here is derived from an EMBL/GenBank/DDBJ whole genome shotgun (WGS) entry which is preliminary data.</text>
</comment>
<evidence type="ECO:0000259" key="3">
    <source>
        <dbReference type="Pfam" id="PF18705"/>
    </source>
</evidence>
<evidence type="ECO:0000259" key="2">
    <source>
        <dbReference type="Pfam" id="PF13786"/>
    </source>
</evidence>
<dbReference type="Proteomes" id="UP000626786">
    <property type="component" value="Unassembled WGS sequence"/>
</dbReference>
<reference evidence="4 5" key="1">
    <citation type="submission" date="2020-08" db="EMBL/GenBank/DDBJ databases">
        <title>A Genomic Blueprint of the Chicken Gut Microbiome.</title>
        <authorList>
            <person name="Gilroy R."/>
            <person name="Ravi A."/>
            <person name="Getino M."/>
            <person name="Pursley I."/>
            <person name="Horton D.L."/>
            <person name="Alikhan N.-F."/>
            <person name="Baker D."/>
            <person name="Gharbi K."/>
            <person name="Hall N."/>
            <person name="Watson M."/>
            <person name="Adriaenssens E.M."/>
            <person name="Foster-Nyarko E."/>
            <person name="Jarju S."/>
            <person name="Secka A."/>
            <person name="Antonio M."/>
            <person name="Oren A."/>
            <person name="Chaudhuri R."/>
            <person name="La Ragione R.M."/>
            <person name="Hildebrand F."/>
            <person name="Pallen M.J."/>
        </authorList>
    </citation>
    <scope>NUCLEOTIDE SEQUENCE [LARGE SCALE GENOMIC DNA]</scope>
    <source>
        <strain evidence="4 5">Sa2YVA2</strain>
    </source>
</reference>
<dbReference type="Pfam" id="PF13786">
    <property type="entry name" value="DUF4179"/>
    <property type="match status" value="1"/>
</dbReference>
<feature type="transmembrane region" description="Helical" evidence="1">
    <location>
        <begin position="47"/>
        <end position="68"/>
    </location>
</feature>
<dbReference type="InterPro" id="IPR025436">
    <property type="entry name" value="DUF4179"/>
</dbReference>
<dbReference type="InterPro" id="IPR040680">
    <property type="entry name" value="DUF5643"/>
</dbReference>
<keyword evidence="1" id="KW-0472">Membrane</keyword>
<dbReference type="RefSeq" id="WP_191693823.1">
    <property type="nucleotide sequence ID" value="NZ_JACSQN010000004.1"/>
</dbReference>
<protein>
    <submittedName>
        <fullName evidence="4">DUF4179 domain-containing protein</fullName>
    </submittedName>
</protein>
<evidence type="ECO:0000313" key="4">
    <source>
        <dbReference type="EMBL" id="MBD7984135.1"/>
    </source>
</evidence>
<dbReference type="Gene3D" id="2.60.40.1630">
    <property type="entry name" value="bacillus anthracis domain"/>
    <property type="match status" value="1"/>
</dbReference>
<organism evidence="4 5">
    <name type="scientific">Sporosarcina quadrami</name>
    <dbReference type="NCBI Taxonomy" id="2762234"/>
    <lineage>
        <taxon>Bacteria</taxon>
        <taxon>Bacillati</taxon>
        <taxon>Bacillota</taxon>
        <taxon>Bacilli</taxon>
        <taxon>Bacillales</taxon>
        <taxon>Caryophanaceae</taxon>
        <taxon>Sporosarcina</taxon>
    </lineage>
</organism>
<evidence type="ECO:0000256" key="1">
    <source>
        <dbReference type="SAM" id="Phobius"/>
    </source>
</evidence>
<keyword evidence="1" id="KW-0812">Transmembrane</keyword>
<accession>A0ABR8U8K8</accession>
<proteinExistence type="predicted"/>
<dbReference type="EMBL" id="JACSQN010000004">
    <property type="protein sequence ID" value="MBD7984135.1"/>
    <property type="molecule type" value="Genomic_DNA"/>
</dbReference>
<dbReference type="Gene3D" id="2.60.40.1640">
    <property type="entry name" value="Conserved domain protein"/>
    <property type="match status" value="1"/>
</dbReference>
<gene>
    <name evidence="4" type="ORF">H9649_06050</name>
</gene>
<feature type="domain" description="DUF4179" evidence="2">
    <location>
        <begin position="39"/>
        <end position="133"/>
    </location>
</feature>
<feature type="domain" description="DUF5643" evidence="3">
    <location>
        <begin position="222"/>
        <end position="345"/>
    </location>
</feature>
<name>A0ABR8U8K8_9BACL</name>
<sequence>MTDEKKVIKKTMDDITVPNQKLENILERTFKKNVGQRYKKRRRTTRYIATAALAILLLSGTVAFNPVMANVLGQIPIIGNVFSYISSATKPEYNKFSQLATPISHTEESNGVIITTDQGVFDGTTITLSVSIQTKENLGDSPMFDSIPTIKDIPLSNGGYNLEKVEGFGYAGIIQLKPQFDESIPENLTVIWNPVAIEGATSERIEGDWNFNFNLEKAQENIQLINKLVSNEGITIHVKETRQTDLTLNIFYQQLVDPNLLNEWTAVEAEMMASDNLGNVYEVPYNGGFADADAQTPEDLQWSATIKDLDPNATKIILHPFATISRLDKEPTSKIVVFDEIEIEL</sequence>
<keyword evidence="1" id="KW-1133">Transmembrane helix</keyword>